<reference evidence="4" key="1">
    <citation type="journal article" date="2011" name="PLoS Biol.">
        <title>Gene gain and loss during evolution of obligate parasitism in the white rust pathogen of Arabidopsis thaliana.</title>
        <authorList>
            <person name="Kemen E."/>
            <person name="Gardiner A."/>
            <person name="Schultz-Larsen T."/>
            <person name="Kemen A.C."/>
            <person name="Balmuth A.L."/>
            <person name="Robert-Seilaniantz A."/>
            <person name="Bailey K."/>
            <person name="Holub E."/>
            <person name="Studholme D.J."/>
            <person name="Maclean D."/>
            <person name="Jones J.D."/>
        </authorList>
    </citation>
    <scope>NUCLEOTIDE SEQUENCE</scope>
</reference>
<dbReference type="SMART" id="SM00102">
    <property type="entry name" value="ADF"/>
    <property type="match status" value="1"/>
</dbReference>
<feature type="domain" description="ADF-H" evidence="3">
    <location>
        <begin position="1"/>
        <end position="135"/>
    </location>
</feature>
<dbReference type="InterPro" id="IPR017904">
    <property type="entry name" value="ADF/Cofilin"/>
</dbReference>
<reference evidence="4" key="2">
    <citation type="submission" date="2011-02" db="EMBL/GenBank/DDBJ databases">
        <authorList>
            <person name="MacLean D."/>
        </authorList>
    </citation>
    <scope>NUCLEOTIDE SEQUENCE</scope>
</reference>
<accession>F0W0N5</accession>
<evidence type="ECO:0000256" key="1">
    <source>
        <dbReference type="ARBA" id="ARBA00006844"/>
    </source>
</evidence>
<evidence type="ECO:0000256" key="2">
    <source>
        <dbReference type="ARBA" id="ARBA00023203"/>
    </source>
</evidence>
<dbReference type="CDD" id="cd11286">
    <property type="entry name" value="ADF_cofilin_like"/>
    <property type="match status" value="1"/>
</dbReference>
<keyword evidence="2" id="KW-0009">Actin-binding</keyword>
<dbReference type="InterPro" id="IPR029006">
    <property type="entry name" value="ADF-H/Gelsolin-like_dom_sf"/>
</dbReference>
<sequence>MSDEVRLQFLDFKKVTKSVPKYRYIIYKIVDKKELAVETIGAEDAEYKEFVSKLQQVQDDCRFAVYDMVYTTTDSREVSKLILFSWSPDTAGVKSKMLYASCKASACSHFSGVEVVVHATDMSELELEYVIDKFRK</sequence>
<dbReference type="PROSITE" id="PS51263">
    <property type="entry name" value="ADF_H"/>
    <property type="match status" value="1"/>
</dbReference>
<gene>
    <name evidence="4" type="primary">AlNc14C5G674</name>
    <name evidence="4" type="ORF">ALNC14_007500</name>
</gene>
<dbReference type="GO" id="GO:0003779">
    <property type="term" value="F:actin binding"/>
    <property type="evidence" value="ECO:0007669"/>
    <property type="project" value="UniProtKB-KW"/>
</dbReference>
<dbReference type="SUPFAM" id="SSF55753">
    <property type="entry name" value="Actin depolymerizing proteins"/>
    <property type="match status" value="1"/>
</dbReference>
<proteinExistence type="inferred from homology"/>
<dbReference type="PANTHER" id="PTHR11913">
    <property type="entry name" value="COFILIN-RELATED"/>
    <property type="match status" value="1"/>
</dbReference>
<dbReference type="AlphaFoldDB" id="F0W0N5"/>
<dbReference type="Gene3D" id="3.40.20.10">
    <property type="entry name" value="Severin"/>
    <property type="match status" value="1"/>
</dbReference>
<organism evidence="4">
    <name type="scientific">Albugo laibachii Nc14</name>
    <dbReference type="NCBI Taxonomy" id="890382"/>
    <lineage>
        <taxon>Eukaryota</taxon>
        <taxon>Sar</taxon>
        <taxon>Stramenopiles</taxon>
        <taxon>Oomycota</taxon>
        <taxon>Peronosporomycetes</taxon>
        <taxon>Albuginales</taxon>
        <taxon>Albuginaceae</taxon>
        <taxon>Albugo</taxon>
    </lineage>
</organism>
<dbReference type="GO" id="GO:0030042">
    <property type="term" value="P:actin filament depolymerization"/>
    <property type="evidence" value="ECO:0007669"/>
    <property type="project" value="InterPro"/>
</dbReference>
<dbReference type="InterPro" id="IPR002108">
    <property type="entry name" value="ADF-H"/>
</dbReference>
<dbReference type="EMBL" id="FR824050">
    <property type="protein sequence ID" value="CCA14607.1"/>
    <property type="molecule type" value="Genomic_DNA"/>
</dbReference>
<dbReference type="HOGENOM" id="CLU_094004_2_2_1"/>
<comment type="similarity">
    <text evidence="1">Belongs to the actin-binding proteins ADF family.</text>
</comment>
<dbReference type="Pfam" id="PF00241">
    <property type="entry name" value="Cofilin_ADF"/>
    <property type="match status" value="1"/>
</dbReference>
<dbReference type="GO" id="GO:0015629">
    <property type="term" value="C:actin cytoskeleton"/>
    <property type="evidence" value="ECO:0007669"/>
    <property type="project" value="InterPro"/>
</dbReference>
<evidence type="ECO:0000313" key="4">
    <source>
        <dbReference type="EMBL" id="CCA14607.1"/>
    </source>
</evidence>
<name>F0W0N5_9STRA</name>
<protein>
    <submittedName>
        <fullName evidence="4">Actindepolymerizing factor putative</fullName>
    </submittedName>
</protein>
<evidence type="ECO:0000259" key="3">
    <source>
        <dbReference type="PROSITE" id="PS51263"/>
    </source>
</evidence>